<reference evidence="2 3" key="1">
    <citation type="submission" date="2016-10" db="EMBL/GenBank/DDBJ databases">
        <authorList>
            <person name="de Groot N.N."/>
        </authorList>
    </citation>
    <scope>NUCLEOTIDE SEQUENCE [LARGE SCALE GENOMIC DNA]</scope>
    <source>
        <strain evidence="2 3">CGMCC 4.7037</strain>
    </source>
</reference>
<dbReference type="Gene3D" id="3.20.20.80">
    <property type="entry name" value="Glycosidases"/>
    <property type="match status" value="1"/>
</dbReference>
<dbReference type="Proteomes" id="UP000236732">
    <property type="component" value="Unassembled WGS sequence"/>
</dbReference>
<dbReference type="InterPro" id="IPR017853">
    <property type="entry name" value="GH"/>
</dbReference>
<keyword evidence="3" id="KW-1185">Reference proteome</keyword>
<dbReference type="EMBL" id="FNVT01000009">
    <property type="protein sequence ID" value="SEG95306.1"/>
    <property type="molecule type" value="Genomic_DNA"/>
</dbReference>
<evidence type="ECO:0008006" key="4">
    <source>
        <dbReference type="Google" id="ProtNLM"/>
    </source>
</evidence>
<feature type="chain" id="PRO_5009296916" description="Glycosyl hydrolase family 115" evidence="1">
    <location>
        <begin position="23"/>
        <end position="580"/>
    </location>
</feature>
<accession>A0A1H6EED0</accession>
<evidence type="ECO:0000313" key="3">
    <source>
        <dbReference type="Proteomes" id="UP000236732"/>
    </source>
</evidence>
<name>A0A1H6EED0_9ACTN</name>
<dbReference type="AlphaFoldDB" id="A0A1H6EED0"/>
<dbReference type="RefSeq" id="WP_200824313.1">
    <property type="nucleotide sequence ID" value="NZ_FNVT01000009.1"/>
</dbReference>
<organism evidence="2 3">
    <name type="scientific">Nonomuraea solani</name>
    <dbReference type="NCBI Taxonomy" id="1144553"/>
    <lineage>
        <taxon>Bacteria</taxon>
        <taxon>Bacillati</taxon>
        <taxon>Actinomycetota</taxon>
        <taxon>Actinomycetes</taxon>
        <taxon>Streptosporangiales</taxon>
        <taxon>Streptosporangiaceae</taxon>
        <taxon>Nonomuraea</taxon>
    </lineage>
</organism>
<keyword evidence="1" id="KW-0732">Signal</keyword>
<proteinExistence type="predicted"/>
<evidence type="ECO:0000256" key="1">
    <source>
        <dbReference type="SAM" id="SignalP"/>
    </source>
</evidence>
<dbReference type="SUPFAM" id="SSF51445">
    <property type="entry name" value="(Trans)glycosidases"/>
    <property type="match status" value="1"/>
</dbReference>
<sequence length="580" mass="65324">MRHLVAVLILLATAGVALPAEAGRSVRGWTILSGSDAGADAVIAAAKPYAINHLQLSHEIVHDLREVRRPAKQAQANRLVAAAHDAGIAEVAIWDHSLYDLDHYPAEFRTGPDGTIDLDDPAFWQWFKQDYREMLDLVPDVDSVVLTFIETGARVERQHSAKLTTAEQKLAYLVDQVAEVIVGERGMGLYLRTFGYFPAEMERTIGAIALVRNPDVKVMAKATPHDFFLTHPNDSTIARIDRPVLVEYDTAGEYNGQGKIANAWPEEHVRRLRHYQSLPNVIGYVARTDRYDESRIIGTPTEINLYALARATEDRRVSVGTIYREFAARTYGKAAARDVAAALSKSYEIVTSVLYSLGTNTANHSRLDYEPYCSSYHRSVSGKWIDPPVTYVRHGVNKRFHFWTDVVNHLSPASCKADPTLAREAQYVLDRGWVTPGDQMTPAYLRYVLAEKDHGVRVAESALRDIAKARRHLSAAHLQQLTAYFERTLLTARLHRAVAAAYFGYRIYVRDVERRTRKLRRLIWDGLDDARLIAEQIRKYPAPAASGEWDWVRDAAEAGKYHERISQGWDRYGGIAVPRP</sequence>
<feature type="signal peptide" evidence="1">
    <location>
        <begin position="1"/>
        <end position="22"/>
    </location>
</feature>
<evidence type="ECO:0000313" key="2">
    <source>
        <dbReference type="EMBL" id="SEG95306.1"/>
    </source>
</evidence>
<protein>
    <recommendedName>
        <fullName evidence="4">Glycosyl hydrolase family 115</fullName>
    </recommendedName>
</protein>
<gene>
    <name evidence="2" type="ORF">SAMN05444920_10932</name>
</gene>